<dbReference type="KEGG" id="eiv:EIN_204470"/>
<gene>
    <name evidence="2" type="ORF">EIN_204470</name>
</gene>
<proteinExistence type="predicted"/>
<dbReference type="VEuPathDB" id="AmoebaDB:EIN_204470"/>
<dbReference type="PROSITE" id="PS50011">
    <property type="entry name" value="PROTEIN_KINASE_DOM"/>
    <property type="match status" value="1"/>
</dbReference>
<dbReference type="GO" id="GO:0004672">
    <property type="term" value="F:protein kinase activity"/>
    <property type="evidence" value="ECO:0007669"/>
    <property type="project" value="InterPro"/>
</dbReference>
<dbReference type="SMART" id="SM00220">
    <property type="entry name" value="S_TKc"/>
    <property type="match status" value="1"/>
</dbReference>
<dbReference type="SUPFAM" id="SSF56112">
    <property type="entry name" value="Protein kinase-like (PK-like)"/>
    <property type="match status" value="1"/>
</dbReference>
<dbReference type="OrthoDB" id="4062651at2759"/>
<dbReference type="PANTHER" id="PTHR45756">
    <property type="entry name" value="PALMITOYLTRANSFERASE"/>
    <property type="match status" value="1"/>
</dbReference>
<reference evidence="2 3" key="1">
    <citation type="submission" date="2012-10" db="EMBL/GenBank/DDBJ databases">
        <authorList>
            <person name="Zafar N."/>
            <person name="Inman J."/>
            <person name="Hall N."/>
            <person name="Lorenzi H."/>
            <person name="Caler E."/>
        </authorList>
    </citation>
    <scope>NUCLEOTIDE SEQUENCE [LARGE SCALE GENOMIC DNA]</scope>
    <source>
        <strain evidence="2 3">IP1</strain>
    </source>
</reference>
<sequence length="306" mass="34918">MANTHFLSLEEQRVLAQFTNKVVGPVVFNSDTEMWGLNDSIISDKIYQNSNLCFVIEDTASNKFGGVFFDTITDRSGWISSPSAFIFSLVKDGVSNSKKFRVRDSKGFMYDEWEKPEEAAFKMFELNNKYLFAFGGGYDIAVAKKGAAQSYCKTSKLKECWHRDIKPDNILVFSLDVNDKVNAKLTDFGSSRNINMMMTNMTFTKGIGTPKYTAPEILKKEKYKKSADIFSLGVTMFECFSWKEAYPKEDFKYPWKIAEFVMSGKRLENSHHIPNNVFAIIASCWCLNSNERISSEEVVLKLEKVV</sequence>
<dbReference type="PANTHER" id="PTHR45756:SF1">
    <property type="entry name" value="PROTEIN KINASE DOMAIN CONTAINING PROTEIN"/>
    <property type="match status" value="1"/>
</dbReference>
<name>L7FMH6_ENTIV</name>
<dbReference type="PROSITE" id="PS00108">
    <property type="entry name" value="PROTEIN_KINASE_ST"/>
    <property type="match status" value="1"/>
</dbReference>
<dbReference type="InterPro" id="IPR053215">
    <property type="entry name" value="TKL_Ser/Thr_kinase"/>
</dbReference>
<dbReference type="Proteomes" id="UP000014680">
    <property type="component" value="Unassembled WGS sequence"/>
</dbReference>
<dbReference type="EMBL" id="KB206672">
    <property type="protein sequence ID" value="ELP89112.1"/>
    <property type="molecule type" value="Genomic_DNA"/>
</dbReference>
<dbReference type="InterPro" id="IPR011009">
    <property type="entry name" value="Kinase-like_dom_sf"/>
</dbReference>
<organism evidence="2 3">
    <name type="scientific">Entamoeba invadens IP1</name>
    <dbReference type="NCBI Taxonomy" id="370355"/>
    <lineage>
        <taxon>Eukaryota</taxon>
        <taxon>Amoebozoa</taxon>
        <taxon>Evosea</taxon>
        <taxon>Archamoebae</taxon>
        <taxon>Mastigamoebida</taxon>
        <taxon>Entamoebidae</taxon>
        <taxon>Entamoeba</taxon>
    </lineage>
</organism>
<keyword evidence="2" id="KW-0418">Kinase</keyword>
<dbReference type="GeneID" id="14888094"/>
<dbReference type="GO" id="GO:0005524">
    <property type="term" value="F:ATP binding"/>
    <property type="evidence" value="ECO:0007669"/>
    <property type="project" value="InterPro"/>
</dbReference>
<feature type="domain" description="Protein kinase" evidence="1">
    <location>
        <begin position="1"/>
        <end position="306"/>
    </location>
</feature>
<evidence type="ECO:0000313" key="2">
    <source>
        <dbReference type="EMBL" id="ELP89112.1"/>
    </source>
</evidence>
<dbReference type="Gene3D" id="1.10.510.10">
    <property type="entry name" value="Transferase(Phosphotransferase) domain 1"/>
    <property type="match status" value="1"/>
</dbReference>
<dbReference type="InterPro" id="IPR008271">
    <property type="entry name" value="Ser/Thr_kinase_AS"/>
</dbReference>
<dbReference type="RefSeq" id="XP_004255883.1">
    <property type="nucleotide sequence ID" value="XM_004255835.1"/>
</dbReference>
<dbReference type="InterPro" id="IPR000719">
    <property type="entry name" value="Prot_kinase_dom"/>
</dbReference>
<dbReference type="Pfam" id="PF00069">
    <property type="entry name" value="Pkinase"/>
    <property type="match status" value="1"/>
</dbReference>
<protein>
    <submittedName>
        <fullName evidence="2">Protein serine/threonine kinase, putative</fullName>
    </submittedName>
</protein>
<keyword evidence="3" id="KW-1185">Reference proteome</keyword>
<accession>L7FMH6</accession>
<keyword evidence="2" id="KW-0808">Transferase</keyword>
<evidence type="ECO:0000313" key="3">
    <source>
        <dbReference type="Proteomes" id="UP000014680"/>
    </source>
</evidence>
<evidence type="ECO:0000259" key="1">
    <source>
        <dbReference type="PROSITE" id="PS50011"/>
    </source>
</evidence>
<dbReference type="AlphaFoldDB" id="L7FMH6"/>